<feature type="short sequence motif" description="DGA/G" evidence="2">
    <location>
        <begin position="242"/>
        <end position="244"/>
    </location>
</feature>
<keyword evidence="2" id="KW-0378">Hydrolase</keyword>
<dbReference type="Gene3D" id="3.40.1090.10">
    <property type="entry name" value="Cytosolic phospholipase A2 catalytic domain"/>
    <property type="match status" value="1"/>
</dbReference>
<feature type="chain" id="PRO_5005183754" evidence="4">
    <location>
        <begin position="24"/>
        <end position="416"/>
    </location>
</feature>
<dbReference type="Pfam" id="PF01734">
    <property type="entry name" value="Patatin"/>
    <property type="match status" value="1"/>
</dbReference>
<evidence type="ECO:0000313" key="6">
    <source>
        <dbReference type="EMBL" id="AKJ27536.1"/>
    </source>
</evidence>
<keyword evidence="4" id="KW-0732">Signal</keyword>
<evidence type="ECO:0000313" key="7">
    <source>
        <dbReference type="Proteomes" id="UP000035352"/>
    </source>
</evidence>
<feature type="compositionally biased region" description="Polar residues" evidence="3">
    <location>
        <begin position="404"/>
        <end position="416"/>
    </location>
</feature>
<name>A0A0G3BJI4_9BURK</name>
<keyword evidence="2" id="KW-0442">Lipid degradation</keyword>
<reference evidence="6 7" key="1">
    <citation type="submission" date="2015-05" db="EMBL/GenBank/DDBJ databases">
        <authorList>
            <person name="Tang B."/>
            <person name="Yu Y."/>
        </authorList>
    </citation>
    <scope>NUCLEOTIDE SEQUENCE [LARGE SCALE GENOMIC DNA]</scope>
    <source>
        <strain evidence="6 7">DSM 7029</strain>
    </source>
</reference>
<dbReference type="GO" id="GO:0016787">
    <property type="term" value="F:hydrolase activity"/>
    <property type="evidence" value="ECO:0007669"/>
    <property type="project" value="UniProtKB-UniRule"/>
</dbReference>
<feature type="short sequence motif" description="GXSXG" evidence="2">
    <location>
        <begin position="105"/>
        <end position="109"/>
    </location>
</feature>
<dbReference type="RefSeq" id="WP_083438076.1">
    <property type="nucleotide sequence ID" value="NZ_CP011371.1"/>
</dbReference>
<organism evidence="6 7">
    <name type="scientific">Caldimonas brevitalea</name>
    <dbReference type="NCBI Taxonomy" id="413882"/>
    <lineage>
        <taxon>Bacteria</taxon>
        <taxon>Pseudomonadati</taxon>
        <taxon>Pseudomonadota</taxon>
        <taxon>Betaproteobacteria</taxon>
        <taxon>Burkholderiales</taxon>
        <taxon>Sphaerotilaceae</taxon>
        <taxon>Caldimonas</taxon>
    </lineage>
</organism>
<dbReference type="EMBL" id="CP011371">
    <property type="protein sequence ID" value="AKJ27536.1"/>
    <property type="molecule type" value="Genomic_DNA"/>
</dbReference>
<evidence type="ECO:0000259" key="5">
    <source>
        <dbReference type="PROSITE" id="PS51635"/>
    </source>
</evidence>
<gene>
    <name evidence="6" type="ORF">AAW51_0845</name>
</gene>
<dbReference type="GO" id="GO:0016042">
    <property type="term" value="P:lipid catabolic process"/>
    <property type="evidence" value="ECO:0007669"/>
    <property type="project" value="UniProtKB-UniRule"/>
</dbReference>
<dbReference type="InterPro" id="IPR016035">
    <property type="entry name" value="Acyl_Trfase/lysoPLipase"/>
</dbReference>
<evidence type="ECO:0000256" key="4">
    <source>
        <dbReference type="SAM" id="SignalP"/>
    </source>
</evidence>
<dbReference type="KEGG" id="pbh:AAW51_0845"/>
<dbReference type="PROSITE" id="PS51635">
    <property type="entry name" value="PNPLA"/>
    <property type="match status" value="1"/>
</dbReference>
<evidence type="ECO:0000256" key="2">
    <source>
        <dbReference type="PROSITE-ProRule" id="PRU01161"/>
    </source>
</evidence>
<dbReference type="STRING" id="413882.AAW51_0845"/>
<dbReference type="SUPFAM" id="SSF52151">
    <property type="entry name" value="FabD/lysophospholipase-like"/>
    <property type="match status" value="1"/>
</dbReference>
<keyword evidence="7" id="KW-1185">Reference proteome</keyword>
<sequence length="416" mass="44683">MRHFRILVAGLAVCLSLAACVSAQRPPTPAEELQQAARQSRVVHRETQAALTANLAQRVQMRGDRRLDILLLSGGGQHGAYGAGFLRGWQSHPTAPMPRFDLVTGVSTGALQTAFALLGNEADLQQACELYLSAADRISPSFDWWFWLKSTGGVLDTSRYVRSVHETLSPALAQRLGAEFAQGREIAIGTSDFELGTGRVWRVSQEMAAAEGLARVHSIFIASSAIPGAFAPVLLDGRVHADGGIVSNLLVAPDREGYALLADSLRTAGVREPVTVHLWVVMNLWTHPKPQSLDPGSVLAMSRRTATMLFWAQQPQLLQGLRDMARSVSADHPGLKVEVHVTTIPSELATEPGADKLFDRAWMERLEALGHARALSATPWDEPSNVYMRPLPAALPAAPASAPGTNSAVSPSASPL</sequence>
<dbReference type="PROSITE" id="PS51257">
    <property type="entry name" value="PROKAR_LIPOPROTEIN"/>
    <property type="match status" value="1"/>
</dbReference>
<feature type="domain" description="PNPLA" evidence="5">
    <location>
        <begin position="70"/>
        <end position="255"/>
    </location>
</feature>
<feature type="active site" description="Proton acceptor" evidence="2">
    <location>
        <position position="242"/>
    </location>
</feature>
<proteinExistence type="predicted"/>
<feature type="region of interest" description="Disordered" evidence="3">
    <location>
        <begin position="396"/>
        <end position="416"/>
    </location>
</feature>
<dbReference type="OrthoDB" id="9798773at2"/>
<keyword evidence="1 2" id="KW-0443">Lipid metabolism</keyword>
<evidence type="ECO:0000256" key="1">
    <source>
        <dbReference type="ARBA" id="ARBA00023098"/>
    </source>
</evidence>
<feature type="signal peptide" evidence="4">
    <location>
        <begin position="1"/>
        <end position="23"/>
    </location>
</feature>
<feature type="active site" description="Nucleophile" evidence="2">
    <location>
        <position position="107"/>
    </location>
</feature>
<keyword evidence="6" id="KW-0449">Lipoprotein</keyword>
<dbReference type="InterPro" id="IPR002641">
    <property type="entry name" value="PNPLA_dom"/>
</dbReference>
<dbReference type="Proteomes" id="UP000035352">
    <property type="component" value="Chromosome"/>
</dbReference>
<dbReference type="AlphaFoldDB" id="A0A0G3BJI4"/>
<evidence type="ECO:0000256" key="3">
    <source>
        <dbReference type="SAM" id="MobiDB-lite"/>
    </source>
</evidence>
<protein>
    <submittedName>
        <fullName evidence="6">Lipoprotein</fullName>
    </submittedName>
</protein>
<feature type="short sequence motif" description="GXGXXG" evidence="2">
    <location>
        <begin position="74"/>
        <end position="79"/>
    </location>
</feature>
<accession>A0A0G3BJI4</accession>